<evidence type="ECO:0000313" key="2">
    <source>
        <dbReference type="Proteomes" id="UP000183508"/>
    </source>
</evidence>
<name>A0A1I7IDU5_9BACL</name>
<evidence type="ECO:0000313" key="1">
    <source>
        <dbReference type="EMBL" id="SFU71119.1"/>
    </source>
</evidence>
<sequence length="369" mass="38845">MTLSLADIVNITVEVSPSAASPNAMNVGLIVGASTVIPTATRTRQYNSTTDMLSDGWTGTEPEYKAAQAYFEQSPAPSAVVIGRQDTTASETPLQAVQACRAADSTWYGCYVCGAQDADIEAVAQYIETASPASVFFYDTQDANVASGTTPNVMSTLQSDKYHRTLGMYSTSQYAGAALLGRAMGLNTGLAGSAFTLAYKNLTGVTPENLTSTQASAILGYNGNIYANYGGQYNLLRQGTMADGTPFDEVLNLDVITADIQTSVMNALTQSPKIPQTEDGVTMLVNTITAPCERARIRGMIAPGVWQAAPVLGKLNTGDTLASGYLVLADSLANQSQADRDARKSPPIYVCLKMAGAVEHVVIGVIVNQ</sequence>
<dbReference type="RefSeq" id="WP_074951082.1">
    <property type="nucleotide sequence ID" value="NZ_FPBV01000006.1"/>
</dbReference>
<keyword evidence="2" id="KW-1185">Reference proteome</keyword>
<proteinExistence type="predicted"/>
<dbReference type="Proteomes" id="UP000183508">
    <property type="component" value="Unassembled WGS sequence"/>
</dbReference>
<accession>A0A1I7IDU5</accession>
<dbReference type="STRING" id="392015.SAMN05421543_106161"/>
<dbReference type="AlphaFoldDB" id="A0A1I7IDU5"/>
<protein>
    <recommendedName>
        <fullName evidence="3">Phage tail sheath protein</fullName>
    </recommendedName>
</protein>
<dbReference type="InterPro" id="IPR021808">
    <property type="entry name" value="DUF3383"/>
</dbReference>
<dbReference type="Pfam" id="PF11863">
    <property type="entry name" value="DUF3383"/>
    <property type="match status" value="1"/>
</dbReference>
<evidence type="ECO:0008006" key="3">
    <source>
        <dbReference type="Google" id="ProtNLM"/>
    </source>
</evidence>
<organism evidence="1 2">
    <name type="scientific">Alicyclobacillus macrosporangiidus</name>
    <dbReference type="NCBI Taxonomy" id="392015"/>
    <lineage>
        <taxon>Bacteria</taxon>
        <taxon>Bacillati</taxon>
        <taxon>Bacillota</taxon>
        <taxon>Bacilli</taxon>
        <taxon>Bacillales</taxon>
        <taxon>Alicyclobacillaceae</taxon>
        <taxon>Alicyclobacillus</taxon>
    </lineage>
</organism>
<reference evidence="2" key="1">
    <citation type="submission" date="2016-10" db="EMBL/GenBank/DDBJ databases">
        <authorList>
            <person name="Varghese N."/>
        </authorList>
    </citation>
    <scope>NUCLEOTIDE SEQUENCE [LARGE SCALE GENOMIC DNA]</scope>
    <source>
        <strain evidence="2">DSM 17980</strain>
    </source>
</reference>
<gene>
    <name evidence="1" type="ORF">SAMN05421543_106161</name>
</gene>
<dbReference type="EMBL" id="FPBV01000006">
    <property type="protein sequence ID" value="SFU71119.1"/>
    <property type="molecule type" value="Genomic_DNA"/>
</dbReference>